<reference evidence="1" key="2">
    <citation type="submission" date="2020-11" db="EMBL/GenBank/DDBJ databases">
        <authorList>
            <person name="McCartney M.A."/>
            <person name="Auch B."/>
            <person name="Kono T."/>
            <person name="Mallez S."/>
            <person name="Becker A."/>
            <person name="Gohl D.M."/>
            <person name="Silverstein K.A.T."/>
            <person name="Koren S."/>
            <person name="Bechman K.B."/>
            <person name="Herman A."/>
            <person name="Abrahante J.E."/>
            <person name="Garbe J."/>
        </authorList>
    </citation>
    <scope>NUCLEOTIDE SEQUENCE</scope>
    <source>
        <strain evidence="1">Duluth1</strain>
        <tissue evidence="1">Whole animal</tissue>
    </source>
</reference>
<evidence type="ECO:0000313" key="1">
    <source>
        <dbReference type="EMBL" id="KAH3738346.1"/>
    </source>
</evidence>
<protein>
    <submittedName>
        <fullName evidence="1">Uncharacterized protein</fullName>
    </submittedName>
</protein>
<comment type="caution">
    <text evidence="1">The sequence shown here is derived from an EMBL/GenBank/DDBJ whole genome shotgun (WGS) entry which is preliminary data.</text>
</comment>
<dbReference type="Proteomes" id="UP000828390">
    <property type="component" value="Unassembled WGS sequence"/>
</dbReference>
<keyword evidence="2" id="KW-1185">Reference proteome</keyword>
<accession>A0A9D4D391</accession>
<organism evidence="1 2">
    <name type="scientific">Dreissena polymorpha</name>
    <name type="common">Zebra mussel</name>
    <name type="synonym">Mytilus polymorpha</name>
    <dbReference type="NCBI Taxonomy" id="45954"/>
    <lineage>
        <taxon>Eukaryota</taxon>
        <taxon>Metazoa</taxon>
        <taxon>Spiralia</taxon>
        <taxon>Lophotrochozoa</taxon>
        <taxon>Mollusca</taxon>
        <taxon>Bivalvia</taxon>
        <taxon>Autobranchia</taxon>
        <taxon>Heteroconchia</taxon>
        <taxon>Euheterodonta</taxon>
        <taxon>Imparidentia</taxon>
        <taxon>Neoheterodontei</taxon>
        <taxon>Myida</taxon>
        <taxon>Dreissenoidea</taxon>
        <taxon>Dreissenidae</taxon>
        <taxon>Dreissena</taxon>
    </lineage>
</organism>
<proteinExistence type="predicted"/>
<evidence type="ECO:0000313" key="2">
    <source>
        <dbReference type="Proteomes" id="UP000828390"/>
    </source>
</evidence>
<reference evidence="1" key="1">
    <citation type="journal article" date="2019" name="bioRxiv">
        <title>The Genome of the Zebra Mussel, Dreissena polymorpha: A Resource for Invasive Species Research.</title>
        <authorList>
            <person name="McCartney M.A."/>
            <person name="Auch B."/>
            <person name="Kono T."/>
            <person name="Mallez S."/>
            <person name="Zhang Y."/>
            <person name="Obille A."/>
            <person name="Becker A."/>
            <person name="Abrahante J.E."/>
            <person name="Garbe J."/>
            <person name="Badalamenti J.P."/>
            <person name="Herman A."/>
            <person name="Mangelson H."/>
            <person name="Liachko I."/>
            <person name="Sullivan S."/>
            <person name="Sone E.D."/>
            <person name="Koren S."/>
            <person name="Silverstein K.A.T."/>
            <person name="Beckman K.B."/>
            <person name="Gohl D.M."/>
        </authorList>
    </citation>
    <scope>NUCLEOTIDE SEQUENCE</scope>
    <source>
        <strain evidence="1">Duluth1</strain>
        <tissue evidence="1">Whole animal</tissue>
    </source>
</reference>
<sequence>MTPLQVIAERESVYQLLSQTTPENLRQDHNKFGLDPASRYQIYFTYILDWTKHLGTTYTLPIDRALGAKGTMCLLISISHGTFLHQGRGPSRIFSSSWNKNHLSGLAIAFSCLGTSI</sequence>
<name>A0A9D4D391_DREPO</name>
<gene>
    <name evidence="1" type="ORF">DPMN_044980</name>
</gene>
<dbReference type="EMBL" id="JAIWYP010000011">
    <property type="protein sequence ID" value="KAH3738346.1"/>
    <property type="molecule type" value="Genomic_DNA"/>
</dbReference>
<dbReference type="Gene3D" id="3.50.50.60">
    <property type="entry name" value="FAD/NAD(P)-binding domain"/>
    <property type="match status" value="1"/>
</dbReference>
<dbReference type="InterPro" id="IPR036188">
    <property type="entry name" value="FAD/NAD-bd_sf"/>
</dbReference>
<dbReference type="AlphaFoldDB" id="A0A9D4D391"/>